<reference evidence="10" key="1">
    <citation type="submission" date="2025-08" db="UniProtKB">
        <authorList>
            <consortium name="Ensembl"/>
        </authorList>
    </citation>
    <scope>IDENTIFICATION</scope>
</reference>
<dbReference type="InterPro" id="IPR013087">
    <property type="entry name" value="Znf_C2H2_type"/>
</dbReference>
<feature type="domain" description="C2H2-type" evidence="9">
    <location>
        <begin position="185"/>
        <end position="212"/>
    </location>
</feature>
<dbReference type="GO" id="GO:0000981">
    <property type="term" value="F:DNA-binding transcription factor activity, RNA polymerase II-specific"/>
    <property type="evidence" value="ECO:0007669"/>
    <property type="project" value="TreeGrafter"/>
</dbReference>
<comment type="subcellular location">
    <subcellularLocation>
        <location evidence="1">Nucleus</location>
    </subcellularLocation>
</comment>
<keyword evidence="11" id="KW-1185">Reference proteome</keyword>
<keyword evidence="4 7" id="KW-0863">Zinc-finger</keyword>
<evidence type="ECO:0000256" key="5">
    <source>
        <dbReference type="ARBA" id="ARBA00022833"/>
    </source>
</evidence>
<dbReference type="PANTHER" id="PTHR24394:SF29">
    <property type="entry name" value="MYONEURIN"/>
    <property type="match status" value="1"/>
</dbReference>
<dbReference type="Ensembl" id="ENSSDUT00000012525.1">
    <property type="protein sequence ID" value="ENSSDUP00000012303.1"/>
    <property type="gene ID" value="ENSSDUG00000008970.1"/>
</dbReference>
<accession>A0A3B4U296</accession>
<dbReference type="SMART" id="SM00355">
    <property type="entry name" value="ZnF_C2H2"/>
    <property type="match status" value="4"/>
</dbReference>
<dbReference type="PANTHER" id="PTHR24394">
    <property type="entry name" value="ZINC FINGER PROTEIN"/>
    <property type="match status" value="1"/>
</dbReference>
<feature type="domain" description="C2H2-type" evidence="9">
    <location>
        <begin position="242"/>
        <end position="269"/>
    </location>
</feature>
<reference evidence="10" key="2">
    <citation type="submission" date="2025-09" db="UniProtKB">
        <authorList>
            <consortium name="Ensembl"/>
        </authorList>
    </citation>
    <scope>IDENTIFICATION</scope>
</reference>
<feature type="domain" description="C2H2-type" evidence="9">
    <location>
        <begin position="270"/>
        <end position="298"/>
    </location>
</feature>
<keyword evidence="2" id="KW-0479">Metal-binding</keyword>
<evidence type="ECO:0000256" key="2">
    <source>
        <dbReference type="ARBA" id="ARBA00022723"/>
    </source>
</evidence>
<dbReference type="FunFam" id="3.30.160.60:FF:000145">
    <property type="entry name" value="Zinc finger protein 574"/>
    <property type="match status" value="1"/>
</dbReference>
<dbReference type="FunFam" id="3.30.160.60:FF:000446">
    <property type="entry name" value="Zinc finger protein"/>
    <property type="match status" value="1"/>
</dbReference>
<evidence type="ECO:0000256" key="7">
    <source>
        <dbReference type="PROSITE-ProRule" id="PRU00042"/>
    </source>
</evidence>
<keyword evidence="3" id="KW-0677">Repeat</keyword>
<dbReference type="GO" id="GO:0005634">
    <property type="term" value="C:nucleus"/>
    <property type="evidence" value="ECO:0007669"/>
    <property type="project" value="UniProtKB-SubCell"/>
</dbReference>
<keyword evidence="6" id="KW-0539">Nucleus</keyword>
<evidence type="ECO:0000256" key="3">
    <source>
        <dbReference type="ARBA" id="ARBA00022737"/>
    </source>
</evidence>
<evidence type="ECO:0000256" key="4">
    <source>
        <dbReference type="ARBA" id="ARBA00022771"/>
    </source>
</evidence>
<dbReference type="Gene3D" id="3.30.160.60">
    <property type="entry name" value="Classic Zinc Finger"/>
    <property type="match status" value="3"/>
</dbReference>
<dbReference type="GO" id="GO:0008270">
    <property type="term" value="F:zinc ion binding"/>
    <property type="evidence" value="ECO:0007669"/>
    <property type="project" value="UniProtKB-KW"/>
</dbReference>
<evidence type="ECO:0000313" key="11">
    <source>
        <dbReference type="Proteomes" id="UP000261420"/>
    </source>
</evidence>
<evidence type="ECO:0000256" key="6">
    <source>
        <dbReference type="ARBA" id="ARBA00023242"/>
    </source>
</evidence>
<dbReference type="OMA" id="MHESKAK"/>
<dbReference type="SUPFAM" id="SSF57667">
    <property type="entry name" value="beta-beta-alpha zinc fingers"/>
    <property type="match status" value="2"/>
</dbReference>
<protein>
    <recommendedName>
        <fullName evidence="9">C2H2-type domain-containing protein</fullName>
    </recommendedName>
</protein>
<dbReference type="GeneTree" id="ENSGT00940000161979"/>
<evidence type="ECO:0000256" key="8">
    <source>
        <dbReference type="SAM" id="MobiDB-lite"/>
    </source>
</evidence>
<dbReference type="AlphaFoldDB" id="A0A3B4U296"/>
<feature type="region of interest" description="Disordered" evidence="8">
    <location>
        <begin position="84"/>
        <end position="117"/>
    </location>
</feature>
<feature type="region of interest" description="Disordered" evidence="8">
    <location>
        <begin position="151"/>
        <end position="178"/>
    </location>
</feature>
<sequence>MRGICFVEHTQLERPLCRMATLQSFNVFLMERLTAAAIDIYGFVEKTVANYEEEVYRTKRENQRLQRLLDLVYKPEIRLHRADAKQPTLPTSAEDISPKQQDRCPSVHVGESAPSHMKEEKVHLLINGFKEEPSAENRDDGDALTKELIETVQQSEGCTPAEESREPKQTTEEGRSKKKTNTTLYSCQMCNCLFTKRILLTRHLKTHKSRSSDGSRKFDGELIPDHGNLRNNMKVHKGKRPYSCTHCNKCFKVKGHMIEHIRTHTGEKPFRCHVCGHAFNRDRMLKKHILTKHKDERPYKCGDCDVSFTERQSMKLHVCKVNGVKSNTSQSVA</sequence>
<evidence type="ECO:0000313" key="10">
    <source>
        <dbReference type="Ensembl" id="ENSSDUP00000012303.1"/>
    </source>
</evidence>
<dbReference type="InterPro" id="IPR036236">
    <property type="entry name" value="Znf_C2H2_sf"/>
</dbReference>
<dbReference type="Proteomes" id="UP000261420">
    <property type="component" value="Unplaced"/>
</dbReference>
<keyword evidence="5" id="KW-0862">Zinc</keyword>
<dbReference type="Pfam" id="PF00096">
    <property type="entry name" value="zf-C2H2"/>
    <property type="match status" value="2"/>
</dbReference>
<proteinExistence type="predicted"/>
<feature type="compositionally biased region" description="Basic and acidic residues" evidence="8">
    <location>
        <begin position="162"/>
        <end position="175"/>
    </location>
</feature>
<name>A0A3B4U296_SERDU</name>
<evidence type="ECO:0000259" key="9">
    <source>
        <dbReference type="PROSITE" id="PS50157"/>
    </source>
</evidence>
<organism evidence="10 11">
    <name type="scientific">Seriola dumerili</name>
    <name type="common">Greater amberjack</name>
    <name type="synonym">Caranx dumerili</name>
    <dbReference type="NCBI Taxonomy" id="41447"/>
    <lineage>
        <taxon>Eukaryota</taxon>
        <taxon>Metazoa</taxon>
        <taxon>Chordata</taxon>
        <taxon>Craniata</taxon>
        <taxon>Vertebrata</taxon>
        <taxon>Euteleostomi</taxon>
        <taxon>Actinopterygii</taxon>
        <taxon>Neopterygii</taxon>
        <taxon>Teleostei</taxon>
        <taxon>Neoteleostei</taxon>
        <taxon>Acanthomorphata</taxon>
        <taxon>Carangaria</taxon>
        <taxon>Carangiformes</taxon>
        <taxon>Carangidae</taxon>
        <taxon>Seriola</taxon>
    </lineage>
</organism>
<dbReference type="PROSITE" id="PS50157">
    <property type="entry name" value="ZINC_FINGER_C2H2_2"/>
    <property type="match status" value="3"/>
</dbReference>
<dbReference type="PROSITE" id="PS00028">
    <property type="entry name" value="ZINC_FINGER_C2H2_1"/>
    <property type="match status" value="3"/>
</dbReference>
<evidence type="ECO:0000256" key="1">
    <source>
        <dbReference type="ARBA" id="ARBA00004123"/>
    </source>
</evidence>